<proteinExistence type="predicted"/>
<evidence type="ECO:0000313" key="3">
    <source>
        <dbReference type="Proteomes" id="UP001196413"/>
    </source>
</evidence>
<sequence length="472" mass="54455">MDEDVDPGPNVNRRRKRIIGNKEEREGCGSSSDGDSSDDFAFLPAKRGRTLKNKPLQNLNTYDSIKRELLREKQKPPRKAPVRKLKTAKASTTLRDDVEDDEDPDLKMSARMVDRIAALNDGKRTKVGIANCFENRTALDCIDVCLKESENMQEDAVALAIATSVYSLRVDRTHNDAQETRYTFIRGKTDAEKAMLVAASENLENTKDKRRKKKAEKDSEARKEQEIGRSDGDPNNIHQSQGLEGSDYDNFDYTFGLKFPVKGCSLHHWSFSQELLERVYSRRIDVRKTRRKRKVITWKKIPPLDFCPMYTEFMQVTANLESDRVDALASFRARRDITGKVIILHEAMVRKPAPRSVYERNVELLIVKQCRDMLANALRKEPTTWEHYLLEDNPRLYRAGQYLKTGDMTGYVFRERPFYQHFDPEKEAVDDDPKDSFSYVEKNADKTLYTFKKPPVGRTPTRVASLIRVPNE</sequence>
<name>A0AAD5REF5_PARTN</name>
<comment type="caution">
    <text evidence="2">The sequence shown here is derived from an EMBL/GenBank/DDBJ whole genome shotgun (WGS) entry which is preliminary data.</text>
</comment>
<reference evidence="2" key="1">
    <citation type="submission" date="2021-06" db="EMBL/GenBank/DDBJ databases">
        <title>Parelaphostrongylus tenuis whole genome reference sequence.</title>
        <authorList>
            <person name="Garwood T.J."/>
            <person name="Larsen P.A."/>
            <person name="Fountain-Jones N.M."/>
            <person name="Garbe J.R."/>
            <person name="Macchietto M.G."/>
            <person name="Kania S.A."/>
            <person name="Gerhold R.W."/>
            <person name="Richards J.E."/>
            <person name="Wolf T.M."/>
        </authorList>
    </citation>
    <scope>NUCLEOTIDE SEQUENCE</scope>
    <source>
        <strain evidence="2">MNPRO001-30</strain>
        <tissue evidence="2">Meninges</tissue>
    </source>
</reference>
<evidence type="ECO:0000256" key="1">
    <source>
        <dbReference type="SAM" id="MobiDB-lite"/>
    </source>
</evidence>
<accession>A0AAD5REF5</accession>
<gene>
    <name evidence="2" type="ORF">KIN20_037557</name>
</gene>
<dbReference type="AlphaFoldDB" id="A0AAD5REF5"/>
<protein>
    <submittedName>
        <fullName evidence="2">Uncharacterized protein</fullName>
    </submittedName>
</protein>
<organism evidence="2 3">
    <name type="scientific">Parelaphostrongylus tenuis</name>
    <name type="common">Meningeal worm</name>
    <dbReference type="NCBI Taxonomy" id="148309"/>
    <lineage>
        <taxon>Eukaryota</taxon>
        <taxon>Metazoa</taxon>
        <taxon>Ecdysozoa</taxon>
        <taxon>Nematoda</taxon>
        <taxon>Chromadorea</taxon>
        <taxon>Rhabditida</taxon>
        <taxon>Rhabditina</taxon>
        <taxon>Rhabditomorpha</taxon>
        <taxon>Strongyloidea</taxon>
        <taxon>Metastrongylidae</taxon>
        <taxon>Parelaphostrongylus</taxon>
    </lineage>
</organism>
<dbReference type="Proteomes" id="UP001196413">
    <property type="component" value="Unassembled WGS sequence"/>
</dbReference>
<feature type="region of interest" description="Disordered" evidence="1">
    <location>
        <begin position="1"/>
        <end position="103"/>
    </location>
</feature>
<feature type="compositionally biased region" description="Basic residues" evidence="1">
    <location>
        <begin position="76"/>
        <end position="87"/>
    </location>
</feature>
<dbReference type="EMBL" id="JAHQIW010007487">
    <property type="protein sequence ID" value="KAJ1374792.1"/>
    <property type="molecule type" value="Genomic_DNA"/>
</dbReference>
<keyword evidence="3" id="KW-1185">Reference proteome</keyword>
<feature type="compositionally biased region" description="Basic and acidic residues" evidence="1">
    <location>
        <begin position="215"/>
        <end position="232"/>
    </location>
</feature>
<feature type="region of interest" description="Disordered" evidence="1">
    <location>
        <begin position="199"/>
        <end position="244"/>
    </location>
</feature>
<feature type="compositionally biased region" description="Basic and acidic residues" evidence="1">
    <location>
        <begin position="64"/>
        <end position="75"/>
    </location>
</feature>
<evidence type="ECO:0000313" key="2">
    <source>
        <dbReference type="EMBL" id="KAJ1374792.1"/>
    </source>
</evidence>